<feature type="transmembrane region" description="Helical" evidence="1">
    <location>
        <begin position="12"/>
        <end position="34"/>
    </location>
</feature>
<evidence type="ECO:0000313" key="3">
    <source>
        <dbReference type="EMBL" id="CDK97473.1"/>
    </source>
</evidence>
<dbReference type="STRING" id="1430440.MGMSRv2__0258"/>
<reference evidence="3 4" key="1">
    <citation type="journal article" date="2014" name="Genome Announc.">
        <title>Complete genome sequence of Magnetospirillum gryphiswaldense MSR-1.</title>
        <authorList>
            <person name="Wang X."/>
            <person name="Wang Q."/>
            <person name="Zhang W."/>
            <person name="Wang Y."/>
            <person name="Li L."/>
            <person name="Wen T."/>
            <person name="Zhang T."/>
            <person name="Zhang Y."/>
            <person name="Xu J."/>
            <person name="Hu J."/>
            <person name="Li S."/>
            <person name="Liu L."/>
            <person name="Liu J."/>
            <person name="Jiang W."/>
            <person name="Tian J."/>
            <person name="Li Y."/>
            <person name="Schuler D."/>
            <person name="Wang L."/>
            <person name="Li J."/>
        </authorList>
    </citation>
    <scope>NUCLEOTIDE SEQUENCE [LARGE SCALE GENOMIC DNA]</scope>
    <source>
        <strain evidence="4">DSM 6361 / JCM 21280 / NBRC 15271 / MSR-1</strain>
    </source>
</reference>
<name>V6EZ13_MAGGM</name>
<dbReference type="Proteomes" id="UP000018922">
    <property type="component" value="Chromosome I"/>
</dbReference>
<feature type="transmembrane region" description="Helical" evidence="1">
    <location>
        <begin position="83"/>
        <end position="109"/>
    </location>
</feature>
<dbReference type="AlphaFoldDB" id="V6EZ13"/>
<evidence type="ECO:0000313" key="4">
    <source>
        <dbReference type="Proteomes" id="UP000018922"/>
    </source>
</evidence>
<keyword evidence="1" id="KW-0812">Transmembrane</keyword>
<dbReference type="EMBL" id="HG794546">
    <property type="protein sequence ID" value="CDK97473.1"/>
    <property type="molecule type" value="Genomic_DNA"/>
</dbReference>
<gene>
    <name evidence="3" type="ordered locus">MGMSRv2__0258</name>
</gene>
<feature type="transmembrane region" description="Helical" evidence="1">
    <location>
        <begin position="165"/>
        <end position="189"/>
    </location>
</feature>
<feature type="transmembrane region" description="Helical" evidence="1">
    <location>
        <begin position="196"/>
        <end position="220"/>
    </location>
</feature>
<dbReference type="Pfam" id="PF13386">
    <property type="entry name" value="DsbD_2"/>
    <property type="match status" value="1"/>
</dbReference>
<keyword evidence="1" id="KW-1133">Transmembrane helix</keyword>
<dbReference type="HOGENOM" id="CLU_032635_0_0_5"/>
<sequence>MDGQLDYGLAFVAGLLGSGHCVGMCGSLVSAFFVRLGDAGKGWRPVVAYHGTRIFIYTLVGLIAALLGLALVSTGIIGKAQAVLQILAGIVVIALGLDILGWLPVRLPAIGLPAATARRIFTSAGGRGPVWGAMTGGVMNGLMPCALTLAMAVKASAAPDPLAGAGLLLAFGLGTLPSMVFVSVVFGRLGARLRGLLLKAAALVVIAMGVATILQGARFFQVMLLLPNW</sequence>
<accession>V6EZ13</accession>
<protein>
    <recommendedName>
        <fullName evidence="2">Urease accessory protein UreH-like transmembrane domain-containing protein</fullName>
    </recommendedName>
</protein>
<feature type="domain" description="Urease accessory protein UreH-like transmembrane" evidence="2">
    <location>
        <begin position="10"/>
        <end position="210"/>
    </location>
</feature>
<keyword evidence="4" id="KW-1185">Reference proteome</keyword>
<evidence type="ECO:0000259" key="2">
    <source>
        <dbReference type="Pfam" id="PF13386"/>
    </source>
</evidence>
<dbReference type="PANTHER" id="PTHR42208">
    <property type="entry name" value="HEAVY METAL TRANSPORTER-RELATED"/>
    <property type="match status" value="1"/>
</dbReference>
<dbReference type="InterPro" id="IPR039447">
    <property type="entry name" value="UreH-like_TM_dom"/>
</dbReference>
<feature type="transmembrane region" description="Helical" evidence="1">
    <location>
        <begin position="130"/>
        <end position="153"/>
    </location>
</feature>
<keyword evidence="1" id="KW-0472">Membrane</keyword>
<dbReference type="eggNOG" id="COG2836">
    <property type="taxonomic scope" value="Bacteria"/>
</dbReference>
<proteinExistence type="predicted"/>
<dbReference type="KEGG" id="mgy:MGMSRv2__0258"/>
<evidence type="ECO:0000256" key="1">
    <source>
        <dbReference type="SAM" id="Phobius"/>
    </source>
</evidence>
<feature type="transmembrane region" description="Helical" evidence="1">
    <location>
        <begin position="54"/>
        <end position="77"/>
    </location>
</feature>
<dbReference type="PANTHER" id="PTHR42208:SF1">
    <property type="entry name" value="HEAVY METAL TRANSPORTER"/>
    <property type="match status" value="1"/>
</dbReference>
<organism evidence="3 4">
    <name type="scientific">Magnetospirillum gryphiswaldense (strain DSM 6361 / JCM 21280 / NBRC 15271 / MSR-1)</name>
    <dbReference type="NCBI Taxonomy" id="431944"/>
    <lineage>
        <taxon>Bacteria</taxon>
        <taxon>Pseudomonadati</taxon>
        <taxon>Pseudomonadota</taxon>
        <taxon>Alphaproteobacteria</taxon>
        <taxon>Rhodospirillales</taxon>
        <taxon>Rhodospirillaceae</taxon>
        <taxon>Magnetospirillum</taxon>
    </lineage>
</organism>